<keyword evidence="2" id="KW-1185">Reference proteome</keyword>
<proteinExistence type="predicted"/>
<dbReference type="AlphaFoldDB" id="V8CPP6"/>
<reference evidence="1 2" key="1">
    <citation type="submission" date="2013-10" db="EMBL/GenBank/DDBJ databases">
        <title>The Genome Sequence of Prevotella nigrescens CC14M.</title>
        <authorList>
            <consortium name="The Broad Institute Genomics Platform"/>
            <person name="Earl A."/>
            <person name="Allen-Vercoe E."/>
            <person name="Daigneault M."/>
            <person name="Young S.K."/>
            <person name="Zeng Q."/>
            <person name="Gargeya S."/>
            <person name="Fitzgerald M."/>
            <person name="Abouelleil A."/>
            <person name="Alvarado L."/>
            <person name="Chapman S.B."/>
            <person name="Gainer-Dewar J."/>
            <person name="Goldberg J."/>
            <person name="Griggs A."/>
            <person name="Gujja S."/>
            <person name="Hansen M."/>
            <person name="Howarth C."/>
            <person name="Imamovic A."/>
            <person name="Ireland A."/>
            <person name="Larimer J."/>
            <person name="McCowan C."/>
            <person name="Murphy C."/>
            <person name="Pearson M."/>
            <person name="Poon T.W."/>
            <person name="Priest M."/>
            <person name="Roberts A."/>
            <person name="Saif S."/>
            <person name="Shea T."/>
            <person name="Sykes S."/>
            <person name="Wortman J."/>
            <person name="Nusbaum C."/>
            <person name="Birren B."/>
        </authorList>
    </citation>
    <scope>NUCLEOTIDE SEQUENCE [LARGE SCALE GENOMIC DNA]</scope>
    <source>
        <strain evidence="1 2">CC14M</strain>
    </source>
</reference>
<protein>
    <submittedName>
        <fullName evidence="1">Uncharacterized protein</fullName>
    </submittedName>
</protein>
<gene>
    <name evidence="1" type="ORF">HMPREF1173_00564</name>
</gene>
<evidence type="ECO:0000313" key="2">
    <source>
        <dbReference type="Proteomes" id="UP000018727"/>
    </source>
</evidence>
<sequence>MVRQKGKSCILISRRQIGKENPNRMRKKFKRFGLSGELKYVEGCAATLQNVRRRRRGLIYHVPNSQ</sequence>
<dbReference type="Proteomes" id="UP000018727">
    <property type="component" value="Unassembled WGS sequence"/>
</dbReference>
<accession>V8CPP6</accession>
<organism evidence="1 2">
    <name type="scientific">Prevotella nigrescens CC14M</name>
    <dbReference type="NCBI Taxonomy" id="1073366"/>
    <lineage>
        <taxon>Bacteria</taxon>
        <taxon>Pseudomonadati</taxon>
        <taxon>Bacteroidota</taxon>
        <taxon>Bacteroidia</taxon>
        <taxon>Bacteroidales</taxon>
        <taxon>Prevotellaceae</taxon>
        <taxon>Prevotella</taxon>
    </lineage>
</organism>
<dbReference type="PATRIC" id="fig|1073366.3.peg.588"/>
<evidence type="ECO:0000313" key="1">
    <source>
        <dbReference type="EMBL" id="ETD29368.1"/>
    </source>
</evidence>
<dbReference type="EMBL" id="AZJH01000007">
    <property type="protein sequence ID" value="ETD29368.1"/>
    <property type="molecule type" value="Genomic_DNA"/>
</dbReference>
<comment type="caution">
    <text evidence="1">The sequence shown here is derived from an EMBL/GenBank/DDBJ whole genome shotgun (WGS) entry which is preliminary data.</text>
</comment>
<dbReference type="HOGENOM" id="CLU_2827613_0_0_10"/>
<name>V8CPP6_9BACT</name>